<dbReference type="NCBIfam" id="TIGR03831">
    <property type="entry name" value="YgiT_finger"/>
    <property type="match status" value="1"/>
</dbReference>
<dbReference type="AlphaFoldDB" id="R4KJN0"/>
<evidence type="ECO:0000313" key="1">
    <source>
        <dbReference type="EMBL" id="AGL00735.1"/>
    </source>
</evidence>
<dbReference type="HOGENOM" id="CLU_174612_2_1_9"/>
<sequence>MVTKCFQCGSSTVKKFITAENWWGNSLALVENVPAWVCENCGEQYFDAEVVKELDKMKDKQLKAKRFIQVPVYGFGQTVSK</sequence>
<name>R4KJN0_9FIRM</name>
<accession>R4KJN0</accession>
<keyword evidence="2" id="KW-1185">Reference proteome</keyword>
<dbReference type="Gene3D" id="3.10.20.860">
    <property type="match status" value="1"/>
</dbReference>
<dbReference type="Proteomes" id="UP000013520">
    <property type="component" value="Chromosome"/>
</dbReference>
<dbReference type="RefSeq" id="WP_006523752.1">
    <property type="nucleotide sequence ID" value="NC_021184.1"/>
</dbReference>
<dbReference type="eggNOG" id="ENOG5033ASP">
    <property type="taxonomic scope" value="Bacteria"/>
</dbReference>
<evidence type="ECO:0000313" key="2">
    <source>
        <dbReference type="Proteomes" id="UP000013520"/>
    </source>
</evidence>
<dbReference type="CDD" id="cd12870">
    <property type="entry name" value="MqsA"/>
    <property type="match status" value="1"/>
</dbReference>
<protein>
    <submittedName>
        <fullName evidence="1">YgiT-type zinc finger domain protein</fullName>
    </submittedName>
</protein>
<dbReference type="EMBL" id="CP003273">
    <property type="protein sequence ID" value="AGL00735.1"/>
    <property type="molecule type" value="Genomic_DNA"/>
</dbReference>
<dbReference type="OrthoDB" id="1787468at2"/>
<gene>
    <name evidence="1" type="ORF">Desgi_1213</name>
</gene>
<dbReference type="InterPro" id="IPR022453">
    <property type="entry name" value="Znf_MqsA-type"/>
</dbReference>
<reference evidence="1 2" key="1">
    <citation type="submission" date="2012-01" db="EMBL/GenBank/DDBJ databases">
        <title>Complete sequence of Desulfotomaculum gibsoniae DSM 7213.</title>
        <authorList>
            <consortium name="US DOE Joint Genome Institute"/>
            <person name="Lucas S."/>
            <person name="Han J."/>
            <person name="Lapidus A."/>
            <person name="Cheng J.-F."/>
            <person name="Goodwin L."/>
            <person name="Pitluck S."/>
            <person name="Peters L."/>
            <person name="Ovchinnikova G."/>
            <person name="Teshima H."/>
            <person name="Detter J.C."/>
            <person name="Han C."/>
            <person name="Tapia R."/>
            <person name="Land M."/>
            <person name="Hauser L."/>
            <person name="Kyrpides N."/>
            <person name="Ivanova N."/>
            <person name="Pagani I."/>
            <person name="Parshina S."/>
            <person name="Plugge C."/>
            <person name="Muyzer G."/>
            <person name="Kuever J."/>
            <person name="Ivanova A."/>
            <person name="Nazina T."/>
            <person name="Klenk H.-P."/>
            <person name="Brambilla E."/>
            <person name="Spring S."/>
            <person name="Stams A.F."/>
            <person name="Woyke T."/>
        </authorList>
    </citation>
    <scope>NUCLEOTIDE SEQUENCE [LARGE SCALE GENOMIC DNA]</scope>
    <source>
        <strain evidence="1 2">DSM 7213</strain>
    </source>
</reference>
<dbReference type="KEGG" id="dgi:Desgi_1213"/>
<proteinExistence type="predicted"/>
<dbReference type="STRING" id="767817.Desgi_1213"/>
<organism evidence="1 2">
    <name type="scientific">Desulfoscipio gibsoniae DSM 7213</name>
    <dbReference type="NCBI Taxonomy" id="767817"/>
    <lineage>
        <taxon>Bacteria</taxon>
        <taxon>Bacillati</taxon>
        <taxon>Bacillota</taxon>
        <taxon>Clostridia</taxon>
        <taxon>Eubacteriales</taxon>
        <taxon>Desulfallaceae</taxon>
        <taxon>Desulfoscipio</taxon>
    </lineage>
</organism>